<dbReference type="AlphaFoldDB" id="A0A433SC31"/>
<dbReference type="PROSITE" id="PS51257">
    <property type="entry name" value="PROKAR_LIPOPROTEIN"/>
    <property type="match status" value="1"/>
</dbReference>
<dbReference type="SUPFAM" id="SSF159594">
    <property type="entry name" value="XCC0632-like"/>
    <property type="match status" value="1"/>
</dbReference>
<comment type="caution">
    <text evidence="3">The sequence shown here is derived from an EMBL/GenBank/DDBJ whole genome shotgun (WGS) entry which is preliminary data.</text>
</comment>
<proteinExistence type="predicted"/>
<feature type="chain" id="PRO_5019363187" description="ABC-type transport auxiliary lipoprotein component domain-containing protein" evidence="1">
    <location>
        <begin position="24"/>
        <end position="209"/>
    </location>
</feature>
<dbReference type="InterPro" id="IPR005586">
    <property type="entry name" value="ABC_trans_aux"/>
</dbReference>
<dbReference type="OrthoDB" id="5568302at2"/>
<evidence type="ECO:0000313" key="3">
    <source>
        <dbReference type="EMBL" id="RUS66293.1"/>
    </source>
</evidence>
<evidence type="ECO:0000256" key="1">
    <source>
        <dbReference type="SAM" id="SignalP"/>
    </source>
</evidence>
<dbReference type="Proteomes" id="UP000286947">
    <property type="component" value="Unassembled WGS sequence"/>
</dbReference>
<accession>A0A433SC31</accession>
<sequence precursor="true">MSRYFLNLSRVFFLLAMAAIVGACAPIGPRGPEPVQYDLGVWTPASVAATPPSAQQDVIVIPEIDARGVIDGQRIVYRFAQAQSYEPRVYNESRWAQPPAEMLRIRLQQQLGLHYPVVLYGEWSGKEGWILLLTLEDFSQHFTSEQHSAGVVQLRATLLRNGEVLEQKLFHVEQVAGSANAAGAVQALAQASDVVVQQVSQWVESRIRK</sequence>
<gene>
    <name evidence="3" type="ORF">CUZ56_02019</name>
</gene>
<protein>
    <recommendedName>
        <fullName evidence="2">ABC-type transport auxiliary lipoprotein component domain-containing protein</fullName>
    </recommendedName>
</protein>
<feature type="domain" description="ABC-type transport auxiliary lipoprotein component" evidence="2">
    <location>
        <begin position="37"/>
        <end position="199"/>
    </location>
</feature>
<keyword evidence="4" id="KW-1185">Reference proteome</keyword>
<keyword evidence="1" id="KW-0732">Signal</keyword>
<feature type="signal peptide" evidence="1">
    <location>
        <begin position="1"/>
        <end position="23"/>
    </location>
</feature>
<organism evidence="3 4">
    <name type="scientific">Saezia sanguinis</name>
    <dbReference type="NCBI Taxonomy" id="1965230"/>
    <lineage>
        <taxon>Bacteria</taxon>
        <taxon>Pseudomonadati</taxon>
        <taxon>Pseudomonadota</taxon>
        <taxon>Betaproteobacteria</taxon>
        <taxon>Burkholderiales</taxon>
        <taxon>Saeziaceae</taxon>
        <taxon>Saezia</taxon>
    </lineage>
</organism>
<evidence type="ECO:0000259" key="2">
    <source>
        <dbReference type="Pfam" id="PF03886"/>
    </source>
</evidence>
<dbReference type="Gene3D" id="3.40.50.10610">
    <property type="entry name" value="ABC-type transport auxiliary lipoprotein component"/>
    <property type="match status" value="1"/>
</dbReference>
<dbReference type="Pfam" id="PF03886">
    <property type="entry name" value="ABC_trans_aux"/>
    <property type="match status" value="1"/>
</dbReference>
<reference evidence="3 4" key="1">
    <citation type="submission" date="2018-01" db="EMBL/GenBank/DDBJ databases">
        <title>Saezia sanguinis gen. nov., sp. nov., in the order Burkholderiales isolated from human blood.</title>
        <authorList>
            <person name="Medina-Pascual M.J."/>
            <person name="Valdezate S."/>
            <person name="Monzon S."/>
            <person name="Cuesta I."/>
            <person name="Carrasco G."/>
            <person name="Villalon P."/>
            <person name="Saez-Nieto J.A."/>
        </authorList>
    </citation>
    <scope>NUCLEOTIDE SEQUENCE [LARGE SCALE GENOMIC DNA]</scope>
    <source>
        <strain evidence="3 4">CNM695-12</strain>
    </source>
</reference>
<name>A0A433SC31_9BURK</name>
<dbReference type="RefSeq" id="WP_126980208.1">
    <property type="nucleotide sequence ID" value="NZ_PQSP01000005.1"/>
</dbReference>
<evidence type="ECO:0000313" key="4">
    <source>
        <dbReference type="Proteomes" id="UP000286947"/>
    </source>
</evidence>
<dbReference type="EMBL" id="PQSP01000005">
    <property type="protein sequence ID" value="RUS66293.1"/>
    <property type="molecule type" value="Genomic_DNA"/>
</dbReference>